<protein>
    <submittedName>
        <fullName evidence="2">Tetratricopeptide repeat protein 15</fullName>
    </submittedName>
</protein>
<gene>
    <name evidence="2" type="ORF">CGI_10014908</name>
</gene>
<accession>K1PZM5</accession>
<dbReference type="InterPro" id="IPR011990">
    <property type="entry name" value="TPR-like_helical_dom_sf"/>
</dbReference>
<evidence type="ECO:0000313" key="2">
    <source>
        <dbReference type="EMBL" id="EKC27088.1"/>
    </source>
</evidence>
<feature type="region of interest" description="Disordered" evidence="1">
    <location>
        <begin position="75"/>
        <end position="113"/>
    </location>
</feature>
<dbReference type="Pfam" id="PF13181">
    <property type="entry name" value="TPR_8"/>
    <property type="match status" value="2"/>
</dbReference>
<feature type="compositionally biased region" description="Basic and acidic residues" evidence="1">
    <location>
        <begin position="103"/>
        <end position="112"/>
    </location>
</feature>
<feature type="compositionally biased region" description="Basic and acidic residues" evidence="1">
    <location>
        <begin position="196"/>
        <end position="205"/>
    </location>
</feature>
<dbReference type="InParanoid" id="K1PZM5"/>
<dbReference type="PROSITE" id="PS50005">
    <property type="entry name" value="TPR"/>
    <property type="match status" value="3"/>
</dbReference>
<dbReference type="PANTHER" id="PTHR21581:SF6">
    <property type="entry name" value="TRAFFICKING PROTEIN PARTICLE COMPLEX SUBUNIT 12"/>
    <property type="match status" value="1"/>
</dbReference>
<dbReference type="PANTHER" id="PTHR21581">
    <property type="entry name" value="D-ALANYL-D-ALANINE CARBOXYPEPTIDASE"/>
    <property type="match status" value="1"/>
</dbReference>
<sequence length="824" mass="91644">MYCREMVLRENWSHASIHMAEDRIGDVLEDDFFDDSQLDDSLVSSQYTNRITHSATSDTLDSVALEPMIEELSLLEDSNENPLGNAEPEENADSRIPVSNVEKGPETEKQDTDVPINLDEITIETQEKPQHSPVKETVNISSYFSSGDQENDPFSILGAEHDQKEDVFSSLGTSQAEEVHQVQTEGKTETNISKQSDVKKPETKQNDEVIVHHDALEARLSMEEAESVEFQVVPENDLNIMEASMQLIDDKEDFESFTAESGPADIDLAIGGMTDVHHNERKRTISETNHPEYNSQLSVSSQHSQGPVPSPPIIPSPVNQPFSGPPLSTVNVSPLMTPSKPLLPSALTDENEAMQGTSQGTLDIESSATNTFQSPQSLDTADPFTVSLLMSESDRQHDAWIPSDATRKTLLTIATSVPGTYVPTPEELSTPGIVVDEPQGDPVRDLVFRYMGEQEAIKRQILSVDSVTQDIDGLKALIKGGCYRSAIDMCRRLLTSAGQGPGKLGEVTQHTVHTLQIWFCRFTLLVKLRLYSVAETEMQAFQTLDTPDLYFEFSPHIYPGRKGSMVPFGMRLLHAEIPHYMGRSQEALDRLYYILAVTQKILRNLQDGYAEDGSAVQLSEEGRKGSLGIWQERERQVLYVIGNTFLSLRDYEAAMTTYNTLLEKDPTRKSGLLSGMGRIYLQMGNVDKAKECFKQAEVISNSSDKFILCRNFINRGLEAMCLNNFSDAYQNFKKAVEADPTNTSAVNNMAACSLYLGKLMDALKTLEVLVHEDPVRNLHEGVLFNLCTLYELESSRALHKKQALLDLVSRHKGDGFPAACLKMA</sequence>
<dbReference type="EMBL" id="JH815744">
    <property type="protein sequence ID" value="EKC27088.1"/>
    <property type="molecule type" value="Genomic_DNA"/>
</dbReference>
<evidence type="ECO:0000256" key="1">
    <source>
        <dbReference type="SAM" id="MobiDB-lite"/>
    </source>
</evidence>
<dbReference type="AlphaFoldDB" id="K1PZM5"/>
<name>K1PZM5_MAGGI</name>
<dbReference type="GO" id="GO:0030008">
    <property type="term" value="C:TRAPP complex"/>
    <property type="evidence" value="ECO:0007669"/>
    <property type="project" value="TreeGrafter"/>
</dbReference>
<dbReference type="GO" id="GO:0005794">
    <property type="term" value="C:Golgi apparatus"/>
    <property type="evidence" value="ECO:0007669"/>
    <property type="project" value="TreeGrafter"/>
</dbReference>
<dbReference type="Gene3D" id="1.25.40.10">
    <property type="entry name" value="Tetratricopeptide repeat domain"/>
    <property type="match status" value="1"/>
</dbReference>
<feature type="compositionally biased region" description="Polar residues" evidence="1">
    <location>
        <begin position="286"/>
        <end position="305"/>
    </location>
</feature>
<feature type="region of interest" description="Disordered" evidence="1">
    <location>
        <begin position="286"/>
        <end position="336"/>
    </location>
</feature>
<dbReference type="SMART" id="SM00028">
    <property type="entry name" value="TPR"/>
    <property type="match status" value="3"/>
</dbReference>
<proteinExistence type="predicted"/>
<reference evidence="2" key="1">
    <citation type="journal article" date="2012" name="Nature">
        <title>The oyster genome reveals stress adaptation and complexity of shell formation.</title>
        <authorList>
            <person name="Zhang G."/>
            <person name="Fang X."/>
            <person name="Guo X."/>
            <person name="Li L."/>
            <person name="Luo R."/>
            <person name="Xu F."/>
            <person name="Yang P."/>
            <person name="Zhang L."/>
            <person name="Wang X."/>
            <person name="Qi H."/>
            <person name="Xiong Z."/>
            <person name="Que H."/>
            <person name="Xie Y."/>
            <person name="Holland P.W."/>
            <person name="Paps J."/>
            <person name="Zhu Y."/>
            <person name="Wu F."/>
            <person name="Chen Y."/>
            <person name="Wang J."/>
            <person name="Peng C."/>
            <person name="Meng J."/>
            <person name="Yang L."/>
            <person name="Liu J."/>
            <person name="Wen B."/>
            <person name="Zhang N."/>
            <person name="Huang Z."/>
            <person name="Zhu Q."/>
            <person name="Feng Y."/>
            <person name="Mount A."/>
            <person name="Hedgecock D."/>
            <person name="Xu Z."/>
            <person name="Liu Y."/>
            <person name="Domazet-Loso T."/>
            <person name="Du Y."/>
            <person name="Sun X."/>
            <person name="Zhang S."/>
            <person name="Liu B."/>
            <person name="Cheng P."/>
            <person name="Jiang X."/>
            <person name="Li J."/>
            <person name="Fan D."/>
            <person name="Wang W."/>
            <person name="Fu W."/>
            <person name="Wang T."/>
            <person name="Wang B."/>
            <person name="Zhang J."/>
            <person name="Peng Z."/>
            <person name="Li Y."/>
            <person name="Li N."/>
            <person name="Wang J."/>
            <person name="Chen M."/>
            <person name="He Y."/>
            <person name="Tan F."/>
            <person name="Song X."/>
            <person name="Zheng Q."/>
            <person name="Huang R."/>
            <person name="Yang H."/>
            <person name="Du X."/>
            <person name="Chen L."/>
            <person name="Yang M."/>
            <person name="Gaffney P.M."/>
            <person name="Wang S."/>
            <person name="Luo L."/>
            <person name="She Z."/>
            <person name="Ming Y."/>
            <person name="Huang W."/>
            <person name="Zhang S."/>
            <person name="Huang B."/>
            <person name="Zhang Y."/>
            <person name="Qu T."/>
            <person name="Ni P."/>
            <person name="Miao G."/>
            <person name="Wang J."/>
            <person name="Wang Q."/>
            <person name="Steinberg C.E."/>
            <person name="Wang H."/>
            <person name="Li N."/>
            <person name="Qian L."/>
            <person name="Zhang G."/>
            <person name="Li Y."/>
            <person name="Yang H."/>
            <person name="Liu X."/>
            <person name="Wang J."/>
            <person name="Yin Y."/>
            <person name="Wang J."/>
        </authorList>
    </citation>
    <scope>NUCLEOTIDE SEQUENCE [LARGE SCALE GENOMIC DNA]</scope>
    <source>
        <strain evidence="2">05x7-T-G4-1.051#20</strain>
    </source>
</reference>
<feature type="region of interest" description="Disordered" evidence="1">
    <location>
        <begin position="170"/>
        <end position="205"/>
    </location>
</feature>
<feature type="compositionally biased region" description="Polar residues" evidence="1">
    <location>
        <begin position="170"/>
        <end position="195"/>
    </location>
</feature>
<feature type="compositionally biased region" description="Polar residues" evidence="1">
    <location>
        <begin position="319"/>
        <end position="336"/>
    </location>
</feature>
<organism evidence="2">
    <name type="scientific">Magallana gigas</name>
    <name type="common">Pacific oyster</name>
    <name type="synonym">Crassostrea gigas</name>
    <dbReference type="NCBI Taxonomy" id="29159"/>
    <lineage>
        <taxon>Eukaryota</taxon>
        <taxon>Metazoa</taxon>
        <taxon>Spiralia</taxon>
        <taxon>Lophotrochozoa</taxon>
        <taxon>Mollusca</taxon>
        <taxon>Bivalvia</taxon>
        <taxon>Autobranchia</taxon>
        <taxon>Pteriomorphia</taxon>
        <taxon>Ostreida</taxon>
        <taxon>Ostreoidea</taxon>
        <taxon>Ostreidae</taxon>
        <taxon>Magallana</taxon>
    </lineage>
</organism>
<dbReference type="HOGENOM" id="CLU_343631_0_0_1"/>
<dbReference type="InterPro" id="IPR019734">
    <property type="entry name" value="TPR_rpt"/>
</dbReference>
<dbReference type="SUPFAM" id="SSF48452">
    <property type="entry name" value="TPR-like"/>
    <property type="match status" value="1"/>
</dbReference>